<proteinExistence type="predicted"/>
<evidence type="ECO:0000313" key="2">
    <source>
        <dbReference type="EMBL" id="KFB72144.1"/>
    </source>
</evidence>
<name>A0A080M511_9PROT</name>
<reference evidence="2 3" key="1">
    <citation type="submission" date="2014-02" db="EMBL/GenBank/DDBJ databases">
        <title>Expanding our view of genomic diversity in Candidatus Accumulibacter clades.</title>
        <authorList>
            <person name="Skennerton C.T."/>
            <person name="Barr J.J."/>
            <person name="Slater F.R."/>
            <person name="Bond P.L."/>
            <person name="Tyson G.W."/>
        </authorList>
    </citation>
    <scope>NUCLEOTIDE SEQUENCE [LARGE SCALE GENOMIC DNA]</scope>
    <source>
        <strain evidence="3">BA-91</strain>
    </source>
</reference>
<comment type="caution">
    <text evidence="2">The sequence shown here is derived from an EMBL/GenBank/DDBJ whole genome shotgun (WGS) entry which is preliminary data.</text>
</comment>
<feature type="coiled-coil region" evidence="1">
    <location>
        <begin position="179"/>
        <end position="251"/>
    </location>
</feature>
<dbReference type="AlphaFoldDB" id="A0A080M511"/>
<evidence type="ECO:0000313" key="3">
    <source>
        <dbReference type="Proteomes" id="UP000020077"/>
    </source>
</evidence>
<gene>
    <name evidence="2" type="ORF">AW09_002683</name>
</gene>
<organism evidence="2 3">
    <name type="scientific">Candidatus Accumulibacter phosphatis</name>
    <dbReference type="NCBI Taxonomy" id="327160"/>
    <lineage>
        <taxon>Bacteria</taxon>
        <taxon>Pseudomonadati</taxon>
        <taxon>Pseudomonadota</taxon>
        <taxon>Betaproteobacteria</taxon>
        <taxon>Candidatus Accumulibacter</taxon>
    </lineage>
</organism>
<sequence length="341" mass="37941">MGILDWLFSGNDEATGSTVDPAVIEQRIEQLIRIIDPRLKFVAGYRGKLRPAVEQAVLYCREIEAGIPPAIEASAKVWSEDPSLRALFASARDIPRVFSRSQAIQDFFENTPDAEHVWATLRFVCREATGFGVAADGGVVQNDVLRTCVSFTEKKPVLPSGCEHDARIEIRRRAFKFLLTEALQQITSLDMQRKDLREQRSMLQTRLMILKGQRVGLEAMLEKGIGAQQNIEDVERKLSENERSLAALAASAGETLEHVIGRVQHVLTHGPDYIRIGMTKLRLDQMNVLVPEGTGEAAVEIVLPKVVVRSAPVVNLLACSFPRAELIRCRSLLHEAGRLLD</sequence>
<dbReference type="EMBL" id="JDVG02000433">
    <property type="protein sequence ID" value="KFB72144.1"/>
    <property type="molecule type" value="Genomic_DNA"/>
</dbReference>
<dbReference type="Proteomes" id="UP000020077">
    <property type="component" value="Unassembled WGS sequence"/>
</dbReference>
<keyword evidence="1" id="KW-0175">Coiled coil</keyword>
<accession>A0A080M511</accession>
<protein>
    <submittedName>
        <fullName evidence="2">Uncharacterized protein</fullName>
    </submittedName>
</protein>
<evidence type="ECO:0000256" key="1">
    <source>
        <dbReference type="SAM" id="Coils"/>
    </source>
</evidence>